<reference evidence="1" key="1">
    <citation type="submission" date="2021-01" db="EMBL/GenBank/DDBJ databases">
        <authorList>
            <person name="Kaushik A."/>
        </authorList>
    </citation>
    <scope>NUCLEOTIDE SEQUENCE</scope>
    <source>
        <strain evidence="1">AG4-RS23</strain>
    </source>
</reference>
<name>A0A8H3C932_9AGAM</name>
<evidence type="ECO:0000313" key="1">
    <source>
        <dbReference type="EMBL" id="CAE6475705.1"/>
    </source>
</evidence>
<organism evidence="1 2">
    <name type="scientific">Rhizoctonia solani</name>
    <dbReference type="NCBI Taxonomy" id="456999"/>
    <lineage>
        <taxon>Eukaryota</taxon>
        <taxon>Fungi</taxon>
        <taxon>Dikarya</taxon>
        <taxon>Basidiomycota</taxon>
        <taxon>Agaricomycotina</taxon>
        <taxon>Agaricomycetes</taxon>
        <taxon>Cantharellales</taxon>
        <taxon>Ceratobasidiaceae</taxon>
        <taxon>Rhizoctonia</taxon>
    </lineage>
</organism>
<dbReference type="EMBL" id="CAJMWY010001806">
    <property type="protein sequence ID" value="CAE6475705.1"/>
    <property type="molecule type" value="Genomic_DNA"/>
</dbReference>
<protein>
    <submittedName>
        <fullName evidence="1">Uncharacterized protein</fullName>
    </submittedName>
</protein>
<proteinExistence type="predicted"/>
<evidence type="ECO:0000313" key="2">
    <source>
        <dbReference type="Proteomes" id="UP000663861"/>
    </source>
</evidence>
<sequence length="156" mass="17879">ITDFLSQSDQAHLAQVSRFHFQLVMPLAWRTVTGATQLFKLLPGVRVETPGVLTGTETIYLPRNLNINTACFARFRFYAKLVKHILLFKNPAIVIKVNRWGELLEYASHNVLLPSLLSITVETYWPESTSHYAWIALFSSPSNTQATMSYCLHFYR</sequence>
<dbReference type="Proteomes" id="UP000663861">
    <property type="component" value="Unassembled WGS sequence"/>
</dbReference>
<accession>A0A8H3C932</accession>
<comment type="caution">
    <text evidence="1">The sequence shown here is derived from an EMBL/GenBank/DDBJ whole genome shotgun (WGS) entry which is preliminary data.</text>
</comment>
<feature type="non-terminal residue" evidence="1">
    <location>
        <position position="1"/>
    </location>
</feature>
<gene>
    <name evidence="1" type="ORF">RDB_LOCUS90217</name>
</gene>
<dbReference type="AlphaFoldDB" id="A0A8H3C932"/>